<comment type="catalytic activity">
    <reaction evidence="6 15">
        <text>N-terminal L-arginyl-[protein] + L-leucyl-tRNA(Leu) = N-terminal L-leucyl-L-arginyl-[protein] + tRNA(Leu) + H(+)</text>
        <dbReference type="Rhea" id="RHEA:50416"/>
        <dbReference type="Rhea" id="RHEA-COMP:9613"/>
        <dbReference type="Rhea" id="RHEA-COMP:9622"/>
        <dbReference type="Rhea" id="RHEA-COMP:12672"/>
        <dbReference type="Rhea" id="RHEA-COMP:12673"/>
        <dbReference type="ChEBI" id="CHEBI:15378"/>
        <dbReference type="ChEBI" id="CHEBI:64719"/>
        <dbReference type="ChEBI" id="CHEBI:78442"/>
        <dbReference type="ChEBI" id="CHEBI:78494"/>
        <dbReference type="ChEBI" id="CHEBI:133044"/>
        <dbReference type="EC" id="2.3.2.6"/>
    </reaction>
</comment>
<sequence length="259" mass="29754">MRRMRWSPHPWPSSLRHRETVRYCRGLCRSVMAIFSLSKDLVFPPPELAEPDGLLAIGGDLSPRRLLVAYRHGIFPWYAPGTPILWWSPDPRLVLFPRELKISHSLRRVLKKGRFQVTYDTAFRDVIEACALVRLRKGEETWLVPEMIEAYHRLHRLGAAHSVETWLDGRLVGGLYGVALGRVFFGESMFSLVSDASKVALVHLVERLRALDEAIIDCQVSTEHLKRMGAREIPRSEFLQRLQVAIFLPTPYLWPTHAA</sequence>
<name>A0A3N1UM49_9BACT</name>
<dbReference type="EMBL" id="RJVA01000012">
    <property type="protein sequence ID" value="ROQ92282.1"/>
    <property type="molecule type" value="Genomic_DNA"/>
</dbReference>
<evidence type="ECO:0000256" key="12">
    <source>
        <dbReference type="ARBA" id="ARBA00077136"/>
    </source>
</evidence>
<dbReference type="InterPro" id="IPR042221">
    <property type="entry name" value="Leu/Phe-tRNA_Trfase_N"/>
</dbReference>
<evidence type="ECO:0000256" key="14">
    <source>
        <dbReference type="ARBA" id="ARBA00083640"/>
    </source>
</evidence>
<dbReference type="GO" id="GO:0030163">
    <property type="term" value="P:protein catabolic process"/>
    <property type="evidence" value="ECO:0007669"/>
    <property type="project" value="UniProtKB-UniRule"/>
</dbReference>
<dbReference type="Proteomes" id="UP000276223">
    <property type="component" value="Unassembled WGS sequence"/>
</dbReference>
<comment type="catalytic activity">
    <reaction evidence="7 15">
        <text>N-terminal L-lysyl-[protein] + L-leucyl-tRNA(Leu) = N-terminal L-leucyl-L-lysyl-[protein] + tRNA(Leu) + H(+)</text>
        <dbReference type="Rhea" id="RHEA:12340"/>
        <dbReference type="Rhea" id="RHEA-COMP:9613"/>
        <dbReference type="Rhea" id="RHEA-COMP:9622"/>
        <dbReference type="Rhea" id="RHEA-COMP:12670"/>
        <dbReference type="Rhea" id="RHEA-COMP:12671"/>
        <dbReference type="ChEBI" id="CHEBI:15378"/>
        <dbReference type="ChEBI" id="CHEBI:65249"/>
        <dbReference type="ChEBI" id="CHEBI:78442"/>
        <dbReference type="ChEBI" id="CHEBI:78494"/>
        <dbReference type="ChEBI" id="CHEBI:133043"/>
        <dbReference type="EC" id="2.3.2.6"/>
    </reaction>
</comment>
<evidence type="ECO:0000256" key="3">
    <source>
        <dbReference type="ARBA" id="ARBA00022679"/>
    </source>
</evidence>
<proteinExistence type="inferred from homology"/>
<evidence type="ECO:0000256" key="10">
    <source>
        <dbReference type="ARBA" id="ARBA00066767"/>
    </source>
</evidence>
<dbReference type="FunFam" id="3.40.630.70:FF:000001">
    <property type="entry name" value="Leucyl/phenylalanyl-tRNA--protein transferase"/>
    <property type="match status" value="1"/>
</dbReference>
<dbReference type="InterPro" id="IPR042203">
    <property type="entry name" value="Leu/Phe-tRNA_Trfase_C"/>
</dbReference>
<accession>A0A3N1UM49</accession>
<comment type="similarity">
    <text evidence="9 15">Belongs to the L/F-transferase family.</text>
</comment>
<dbReference type="GO" id="GO:0005737">
    <property type="term" value="C:cytoplasm"/>
    <property type="evidence" value="ECO:0007669"/>
    <property type="project" value="UniProtKB-SubCell"/>
</dbReference>
<evidence type="ECO:0000256" key="4">
    <source>
        <dbReference type="ARBA" id="ARBA00023315"/>
    </source>
</evidence>
<evidence type="ECO:0000256" key="2">
    <source>
        <dbReference type="ARBA" id="ARBA00022490"/>
    </source>
</evidence>
<evidence type="ECO:0000256" key="9">
    <source>
        <dbReference type="ARBA" id="ARBA00061535"/>
    </source>
</evidence>
<dbReference type="Gene3D" id="3.30.70.3550">
    <property type="entry name" value="Leucyl/phenylalanyl-tRNA-protein transferase, N-terminal domain"/>
    <property type="match status" value="1"/>
</dbReference>
<evidence type="ECO:0000256" key="5">
    <source>
        <dbReference type="ARBA" id="ARBA00050607"/>
    </source>
</evidence>
<protein>
    <recommendedName>
        <fullName evidence="11 15">Leucyl/phenylalanyl-tRNA--protein transferase</fullName>
        <ecNumber evidence="10 15">2.3.2.6</ecNumber>
    </recommendedName>
    <alternativeName>
        <fullName evidence="12 15">L/F-transferase</fullName>
    </alternativeName>
    <alternativeName>
        <fullName evidence="13 15">Leucyltransferase</fullName>
    </alternativeName>
    <alternativeName>
        <fullName evidence="14 15">Phenyalanyltransferase</fullName>
    </alternativeName>
</protein>
<keyword evidence="2 15" id="KW-0963">Cytoplasm</keyword>
<evidence type="ECO:0000256" key="1">
    <source>
        <dbReference type="ARBA" id="ARBA00004496"/>
    </source>
</evidence>
<evidence type="ECO:0000256" key="8">
    <source>
        <dbReference type="ARBA" id="ARBA00054043"/>
    </source>
</evidence>
<dbReference type="PANTHER" id="PTHR30098:SF2">
    <property type="entry name" value="LEUCYL_PHENYLALANYL-TRNA--PROTEIN TRANSFERASE"/>
    <property type="match status" value="1"/>
</dbReference>
<evidence type="ECO:0000256" key="13">
    <source>
        <dbReference type="ARBA" id="ARBA00077165"/>
    </source>
</evidence>
<comment type="catalytic activity">
    <reaction evidence="5 15">
        <text>L-phenylalanyl-tRNA(Phe) + an N-terminal L-alpha-aminoacyl-[protein] = an N-terminal L-phenylalanyl-L-alpha-aminoacyl-[protein] + tRNA(Phe)</text>
        <dbReference type="Rhea" id="RHEA:43632"/>
        <dbReference type="Rhea" id="RHEA-COMP:9668"/>
        <dbReference type="Rhea" id="RHEA-COMP:9699"/>
        <dbReference type="Rhea" id="RHEA-COMP:10636"/>
        <dbReference type="Rhea" id="RHEA-COMP:10637"/>
        <dbReference type="ChEBI" id="CHEBI:78442"/>
        <dbReference type="ChEBI" id="CHEBI:78531"/>
        <dbReference type="ChEBI" id="CHEBI:78597"/>
        <dbReference type="ChEBI" id="CHEBI:83561"/>
        <dbReference type="EC" id="2.3.2.6"/>
    </reaction>
</comment>
<evidence type="ECO:0000256" key="6">
    <source>
        <dbReference type="ARBA" id="ARBA00050652"/>
    </source>
</evidence>
<dbReference type="InterPro" id="IPR016181">
    <property type="entry name" value="Acyl_CoA_acyltransferase"/>
</dbReference>
<evidence type="ECO:0000256" key="7">
    <source>
        <dbReference type="ARBA" id="ARBA00051538"/>
    </source>
</evidence>
<dbReference type="Pfam" id="PF03588">
    <property type="entry name" value="Leu_Phe_trans"/>
    <property type="match status" value="1"/>
</dbReference>
<evidence type="ECO:0000313" key="17">
    <source>
        <dbReference type="Proteomes" id="UP000276223"/>
    </source>
</evidence>
<comment type="function">
    <text evidence="8 15">Functions in the N-end rule pathway of protein degradation where it conjugates Leu, Phe and, less efficiently, Met from aminoacyl-tRNAs to the N-termini of proteins containing an N-terminal arginine or lysine.</text>
</comment>
<gene>
    <name evidence="15" type="primary">aat</name>
    <name evidence="16" type="ORF">EDC27_1985</name>
</gene>
<organism evidence="16 17">
    <name type="scientific">Desulfosoma caldarium</name>
    <dbReference type="NCBI Taxonomy" id="610254"/>
    <lineage>
        <taxon>Bacteria</taxon>
        <taxon>Pseudomonadati</taxon>
        <taxon>Thermodesulfobacteriota</taxon>
        <taxon>Syntrophobacteria</taxon>
        <taxon>Syntrophobacterales</taxon>
        <taxon>Syntrophobacteraceae</taxon>
        <taxon>Desulfosoma</taxon>
    </lineage>
</organism>
<dbReference type="NCBIfam" id="TIGR00667">
    <property type="entry name" value="aat"/>
    <property type="match status" value="1"/>
</dbReference>
<dbReference type="InterPro" id="IPR004616">
    <property type="entry name" value="Leu/Phe-tRNA_Trfase"/>
</dbReference>
<evidence type="ECO:0000256" key="11">
    <source>
        <dbReference type="ARBA" id="ARBA00074372"/>
    </source>
</evidence>
<dbReference type="HAMAP" id="MF_00688">
    <property type="entry name" value="Leu_Phe_trans"/>
    <property type="match status" value="1"/>
</dbReference>
<dbReference type="GO" id="GO:0008914">
    <property type="term" value="F:leucyl-tRNA--protein transferase activity"/>
    <property type="evidence" value="ECO:0007669"/>
    <property type="project" value="UniProtKB-UniRule"/>
</dbReference>
<dbReference type="AlphaFoldDB" id="A0A3N1UM49"/>
<dbReference type="SUPFAM" id="SSF55729">
    <property type="entry name" value="Acyl-CoA N-acyltransferases (Nat)"/>
    <property type="match status" value="1"/>
</dbReference>
<dbReference type="PANTHER" id="PTHR30098">
    <property type="entry name" value="LEUCYL/PHENYLALANYL-TRNA--PROTEIN TRANSFERASE"/>
    <property type="match status" value="1"/>
</dbReference>
<keyword evidence="3 15" id="KW-0808">Transferase</keyword>
<dbReference type="Gene3D" id="3.40.630.70">
    <property type="entry name" value="Leucyl/phenylalanyl-tRNA-protein transferase, C-terminal domain"/>
    <property type="match status" value="1"/>
</dbReference>
<dbReference type="EC" id="2.3.2.6" evidence="10 15"/>
<evidence type="ECO:0000313" key="16">
    <source>
        <dbReference type="EMBL" id="ROQ92282.1"/>
    </source>
</evidence>
<comment type="caution">
    <text evidence="16">The sequence shown here is derived from an EMBL/GenBank/DDBJ whole genome shotgun (WGS) entry which is preliminary data.</text>
</comment>
<comment type="subcellular location">
    <subcellularLocation>
        <location evidence="1 15">Cytoplasm</location>
    </subcellularLocation>
</comment>
<evidence type="ECO:0000256" key="15">
    <source>
        <dbReference type="HAMAP-Rule" id="MF_00688"/>
    </source>
</evidence>
<keyword evidence="4 15" id="KW-0012">Acyltransferase</keyword>
<reference evidence="16 17" key="1">
    <citation type="submission" date="2018-11" db="EMBL/GenBank/DDBJ databases">
        <title>Genomic Encyclopedia of Type Strains, Phase IV (KMG-IV): sequencing the most valuable type-strain genomes for metagenomic binning, comparative biology and taxonomic classification.</title>
        <authorList>
            <person name="Goeker M."/>
        </authorList>
    </citation>
    <scope>NUCLEOTIDE SEQUENCE [LARGE SCALE GENOMIC DNA]</scope>
    <source>
        <strain evidence="16 17">DSM 22027</strain>
    </source>
</reference>
<dbReference type="FunFam" id="3.30.70.3550:FF:000001">
    <property type="entry name" value="Leucyl/phenylalanyl-tRNA--protein transferase"/>
    <property type="match status" value="1"/>
</dbReference>
<keyword evidence="17" id="KW-1185">Reference proteome</keyword>